<gene>
    <name evidence="14" type="ORF">Hypma_013295</name>
</gene>
<dbReference type="GO" id="GO:0006508">
    <property type="term" value="P:proteolysis"/>
    <property type="evidence" value="ECO:0007669"/>
    <property type="project" value="UniProtKB-KW"/>
</dbReference>
<dbReference type="FunFam" id="1.10.340.70:FF:000001">
    <property type="entry name" value="Retrovirus-related Pol polyprotein from transposon gypsy-like Protein"/>
    <property type="match status" value="1"/>
</dbReference>
<dbReference type="Gene3D" id="1.10.340.70">
    <property type="match status" value="1"/>
</dbReference>
<feature type="compositionally biased region" description="Basic and acidic residues" evidence="10">
    <location>
        <begin position="3160"/>
        <end position="3169"/>
    </location>
</feature>
<dbReference type="GO" id="GO:0003723">
    <property type="term" value="F:RNA binding"/>
    <property type="evidence" value="ECO:0007669"/>
    <property type="project" value="UniProtKB-KW"/>
</dbReference>
<feature type="compositionally biased region" description="Basic and acidic residues" evidence="10">
    <location>
        <begin position="590"/>
        <end position="609"/>
    </location>
</feature>
<dbReference type="EMBL" id="LUEZ02000077">
    <property type="protein sequence ID" value="RDB19604.1"/>
    <property type="molecule type" value="Genomic_DNA"/>
</dbReference>
<feature type="compositionally biased region" description="Polar residues" evidence="10">
    <location>
        <begin position="3222"/>
        <end position="3236"/>
    </location>
</feature>
<feature type="region of interest" description="Disordered" evidence="10">
    <location>
        <begin position="1"/>
        <end position="46"/>
    </location>
</feature>
<dbReference type="PANTHER" id="PTHR37984">
    <property type="entry name" value="PROTEIN CBG26694"/>
    <property type="match status" value="1"/>
</dbReference>
<feature type="domain" description="Integrase catalytic" evidence="13">
    <location>
        <begin position="2460"/>
        <end position="2619"/>
    </location>
</feature>
<dbReference type="GO" id="GO:0008233">
    <property type="term" value="F:peptidase activity"/>
    <property type="evidence" value="ECO:0007669"/>
    <property type="project" value="UniProtKB-KW"/>
</dbReference>
<dbReference type="Gene3D" id="3.10.10.10">
    <property type="entry name" value="HIV Type 1 Reverse Transcriptase, subunit A, domain 1"/>
    <property type="match status" value="1"/>
</dbReference>
<feature type="compositionally biased region" description="Basic and acidic residues" evidence="10">
    <location>
        <begin position="656"/>
        <end position="666"/>
    </location>
</feature>
<dbReference type="InterPro" id="IPR041373">
    <property type="entry name" value="RT_RNaseH"/>
</dbReference>
<dbReference type="Pfam" id="PF17921">
    <property type="entry name" value="Integrase_H2C2"/>
    <property type="match status" value="1"/>
</dbReference>
<keyword evidence="11" id="KW-1133">Transmembrane helix</keyword>
<dbReference type="CDD" id="cd00303">
    <property type="entry name" value="retropepsin_like"/>
    <property type="match status" value="1"/>
</dbReference>
<evidence type="ECO:0000256" key="11">
    <source>
        <dbReference type="SAM" id="Phobius"/>
    </source>
</evidence>
<feature type="compositionally biased region" description="Low complexity" evidence="10">
    <location>
        <begin position="3257"/>
        <end position="3274"/>
    </location>
</feature>
<keyword evidence="1" id="KW-0645">Protease</keyword>
<feature type="compositionally biased region" description="Polar residues" evidence="10">
    <location>
        <begin position="2266"/>
        <end position="2278"/>
    </location>
</feature>
<dbReference type="InterPro" id="IPR012337">
    <property type="entry name" value="RNaseH-like_sf"/>
</dbReference>
<dbReference type="PROSITE" id="PS50994">
    <property type="entry name" value="INTEGRASE"/>
    <property type="match status" value="1"/>
</dbReference>
<dbReference type="SUPFAM" id="SSF53098">
    <property type="entry name" value="Ribonuclease H-like"/>
    <property type="match status" value="1"/>
</dbReference>
<feature type="compositionally biased region" description="Basic and acidic residues" evidence="10">
    <location>
        <begin position="528"/>
        <end position="557"/>
    </location>
</feature>
<evidence type="ECO:0000256" key="9">
    <source>
        <dbReference type="ARBA" id="ARBA00023268"/>
    </source>
</evidence>
<feature type="region of interest" description="Disordered" evidence="10">
    <location>
        <begin position="1247"/>
        <end position="1306"/>
    </location>
</feature>
<evidence type="ECO:0000256" key="7">
    <source>
        <dbReference type="ARBA" id="ARBA00022884"/>
    </source>
</evidence>
<dbReference type="GO" id="GO:0005634">
    <property type="term" value="C:nucleus"/>
    <property type="evidence" value="ECO:0007669"/>
    <property type="project" value="UniProtKB-ARBA"/>
</dbReference>
<keyword evidence="11" id="KW-0472">Membrane</keyword>
<keyword evidence="15" id="KW-1185">Reference proteome</keyword>
<evidence type="ECO:0000256" key="8">
    <source>
        <dbReference type="ARBA" id="ARBA00022918"/>
    </source>
</evidence>
<keyword evidence="8" id="KW-0695">RNA-directed DNA polymerase</keyword>
<name>A0A369JJM7_HYPMA</name>
<dbReference type="PROSITE" id="PS50878">
    <property type="entry name" value="RT_POL"/>
    <property type="match status" value="1"/>
</dbReference>
<keyword evidence="7" id="KW-0694">RNA-binding</keyword>
<keyword evidence="5" id="KW-0255">Endonuclease</keyword>
<dbReference type="InterPro" id="IPR043502">
    <property type="entry name" value="DNA/RNA_pol_sf"/>
</dbReference>
<dbReference type="InterPro" id="IPR001584">
    <property type="entry name" value="Integrase_cat-core"/>
</dbReference>
<feature type="transmembrane region" description="Helical" evidence="11">
    <location>
        <begin position="1871"/>
        <end position="1888"/>
    </location>
</feature>
<keyword evidence="9" id="KW-0511">Multifunctional enzyme</keyword>
<evidence type="ECO:0000256" key="3">
    <source>
        <dbReference type="ARBA" id="ARBA00022695"/>
    </source>
</evidence>
<feature type="region of interest" description="Disordered" evidence="10">
    <location>
        <begin position="1627"/>
        <end position="1679"/>
    </location>
</feature>
<feature type="region of interest" description="Disordered" evidence="10">
    <location>
        <begin position="95"/>
        <end position="198"/>
    </location>
</feature>
<feature type="compositionally biased region" description="Basic and acidic residues" evidence="10">
    <location>
        <begin position="674"/>
        <end position="716"/>
    </location>
</feature>
<feature type="compositionally biased region" description="Basic and acidic residues" evidence="10">
    <location>
        <begin position="627"/>
        <end position="647"/>
    </location>
</feature>
<dbReference type="CDD" id="cd01647">
    <property type="entry name" value="RT_LTR"/>
    <property type="match status" value="1"/>
</dbReference>
<feature type="region of interest" description="Disordered" evidence="10">
    <location>
        <begin position="515"/>
        <end position="781"/>
    </location>
</feature>
<feature type="compositionally biased region" description="Polar residues" evidence="10">
    <location>
        <begin position="1627"/>
        <end position="1638"/>
    </location>
</feature>
<dbReference type="GO" id="GO:0004519">
    <property type="term" value="F:endonuclease activity"/>
    <property type="evidence" value="ECO:0007669"/>
    <property type="project" value="UniProtKB-KW"/>
</dbReference>
<keyword evidence="4" id="KW-0540">Nuclease</keyword>
<accession>A0A369JJM7</accession>
<feature type="compositionally biased region" description="Basic and acidic residues" evidence="10">
    <location>
        <begin position="3239"/>
        <end position="3256"/>
    </location>
</feature>
<proteinExistence type="predicted"/>
<feature type="region of interest" description="Disordered" evidence="10">
    <location>
        <begin position="2266"/>
        <end position="2294"/>
    </location>
</feature>
<dbReference type="CDD" id="cd09274">
    <property type="entry name" value="RNase_HI_RT_Ty3"/>
    <property type="match status" value="1"/>
</dbReference>
<evidence type="ECO:0000256" key="5">
    <source>
        <dbReference type="ARBA" id="ARBA00022759"/>
    </source>
</evidence>
<dbReference type="InterPro" id="IPR041588">
    <property type="entry name" value="Integrase_H2C2"/>
</dbReference>
<feature type="domain" description="Reverse transcriptase" evidence="12">
    <location>
        <begin position="1760"/>
        <end position="1973"/>
    </location>
</feature>
<feature type="compositionally biased region" description="Polar residues" evidence="10">
    <location>
        <begin position="1262"/>
        <end position="1271"/>
    </location>
</feature>
<sequence length="3640" mass="412529">MPAVPLPQPRTQRSFSSPQMTTTASTDVGGIRWSREKERHAQSAQVTTKVDPTYVFERNPEASQRWTLWEPFTVNLAGHQLLSKLKLAATTTYLDEESTPSNPESSLFYKPPGAPRTKPIGATLHEPISFRGPFQLSPSKSKAKTLATTEGANNKGTERESSLRQRKKRGRESIPPGPPAAEKSKFSLSTPPANSAPTISNFNAGGIFERSNKSPLDPIFDIRRKVSDMSSRTKPSGSKMDKGASREPSPPRTPLRSTSPSKAYALTEMGDLKRRYHSDEEDAGSLAGRALRYASKFKLEIQDIVDRGNNLKTFLPRFAMEESRLIMLTRTIEDLQDTIDSQLYILKRKSGFKVDPMQTFTVVLKGTSSLEEMNAAWIGLRKRIALAQKYIEKYDSEFREIDVLNSPASTNPDLYDFMKDMDRPGDRLNYLLGVIPHMQAEFTQKQVQSFQLAQSSHTYGLDAPSPLKKAFPERHWELDPESFTYGQEGSRVVLNRDVEGQESKAFEAEAEILGDEEIQEEWIGSNEPKGKERSRSENVEHEEPKAHRDPSPDKEKTGQSYNKKAKLDDFRGPKSGKFSPLLGTGISFKTSDEFFGKRDRDERKEDPPHFTDPSVLWGAAAPSGFSAKKEHREDDWRPKPKKQREPPRPPSKPPNKKPEWRSRETADSSFNWRTGREKEPPERPRKEETKKDNENRKQAPRKPDRQPKEEETERNWKPKTPRGSGPPSGDSDPSDSEGGGGGGGRGNGPPKPPRPPGKKDKRFDSDDDSDNRKSRAPYGTTIPTIKTEIKVDDLPSWDGSYDTVLQYFWDVQELAQMGGYIPEALGYWLWSKLKLGSDVRQWFSMLDTATKSQAKSHYLNYLQIIKDDYLGQNWQLNVNLEFTSQSFRQNGQEKESPRGFIHRRTMYTRMLANADYGGPEEVHTIMLRAPLAWHSILQVSTIRTTRELWAAVINNEKVLLHASRGASSNVVTSDNLLPMLKKMGVNLDIRKPPPWIQNRTVHSTELEQSSPDIPNHSISNNEVGGEMLKQVYQTFKKRQRDPPPGGYPFPKNDHVATKMGRLPPSPCKVCGSKNHWDKECPDWDTFLTTQKKSARWTVSESTDQQDLEDQYSSAYGTLRESRVQEHLTISNQEEVTKDAQELTNSGFEMAVPDSPTLIGSQMRGDMGRKSGNIAEGGLQAVDPELERASPITSRSSPTTRRVEIEEVEDEDEIKDKLRPVAKVHLIEGDEDENNDYIELVHSVYQSKDHRNDDDWDDEGRLSSKTQEACQSSDEETPAENEETANVFNTETRYTLPSRPDDSDWSWITPSPDAPILRIPKKRSTPSGQSAMGVSVLSMKGWVGSILNKPTDLRIDSGADITLISEDYYRTLISPPALQTGLKMKLWQLTDKNASLKGYVRLPIIVEDEDGQLIETEAEAYVVPGMTVPILLGEDYQLTYELGTSRHVNVGTLVHYGSTPHRIRATPVGKTVDFKRLRQSTYLTAHFVKAKLHKRNKKCRQHKKKMAKQEAKIIRASQDYKLRPHECRTIEVMGNLGEDREWVIEKNLMANDGQSFFAVPNVLILAAKPWVPISNTSNHPRWIRKGDVIGSLEDPEEFFDKPKDLKELQRLHEMTAVISNMVTATMASTDETPQRQASQGDELPATATSRAEENVADETAVEKEQSEYGPKTAAMPDPTVYPSSELETLLDVGSLPDDLKTKAWEMLHRRKGAFGFDGRLGRHPARVHIRTQDGQHPIAVPMYGSSPAKRLVIDQQLDQWFAQEVIEPSISPWSAPVVIAYRNGKPRFCVDYRKLNAVTIPDEFPIPRQTEILSSLSGAQVLSSLDALAGFTQLEMSPEDVEKTAFRTHRGLFQFRRMPFGLRNGPSIFQRVMQSVLAPYLWIFCLVYIDDIVVYSRTYEDHIDHLDKVLGAIEKAGLTLSPKKCHMFYSSILLLGHKVSRLGLSTHLEKVRAILELERPRKLSQLQTFLGMVVYFSAFIPFYAGICKPLFQLLRKGKKWEWGAEEENTFREAKEKLRGAPVLGHPMEGRPYRLYTDASDDALGCCLQQVQPIAIKDLKGTKAYARLQRAYQEGKPVPKLTTTLTDKITDSPNNDQWAATFEDTIVHVERVIGYWSRTFRGAEQRYATTEREALAAKEGLVKFQPFIEGESVILITDHAALQWARTYENANRRLAAWGVVFATYPGLTIVHRAGRVHSNVDPLSRLPRGPPEHISPAADDERAIPVNLSLGSTQEELYHREPAKQATFVAWDLLDCIDGHASAWATTRSQKSPDLTRTPMQGGGMANPAPQARQTDEIDVKDQDEVAIQPGYEGIYEQPAAPAHLHVDIDDTWCQEFVEGYKKDREFKNRWEDKASSPENWIPGSRFFKDERELLYFRDADFQPRLCIPSSQRKAILENAHECAVETAHAGAEKLWQKLSTKFYWHRMKRDILTFCRSCDVCQKTKPSNFNRHGLLIPNPIPSKPYESISMDLIVNLPWSDGFNSIFVVVDRMTKHAQFIPTTTGLTAQGFGELFTKNVVSRYGLPSSIITDRDPRWTSDFWKAVTTAIKTRMALSSSHHPQHDGQTEIVNRQIETMMRAYVAGDKSSWAEWLHLLEYAYNSAIHTSTGTSPFFLLFGFHPRSPLDYLTELDERKLADLSDLPEANEFLKNLEAHRESARRAIAKAQDKQVRAYNKGRRLPTDLKVGSLALVNPHSLEWIETTSPLKLWSSDSLSGARGEVKAFSVSLTAATSDVDNSARMEYLYRDSDGNPVRAVYQQVQNENYGWQHLSKTSPRWLSEAAKALKDLKPEDYPLKMNHNGVYTPFDPDLLMSWFDASRLWRPWIPGPAADNVSQWWNDFDGETNAIITTRVLDEQVFSFAEALKIICLDDTLSVIRCCSDIQNSSAYPSSAPIPSLPVDPAEALSKIFESIAEAEEEFSYLKRIMLEGIGFLWWWTDVCPQWTEGMSNSTIESVKAWTAKLHTKNGVILDLTKDTPSMNIPLWVAKDVPVAYLWSATEDGNPRFTSLSPRFYELYYGHIESLGEPLTHVASSEIPRFSSLFPYAAKYDTFLQNPWENFFYDRTRNRLDHKNHEVYIADFEGWKRRLITDPLIQAEYRQRFEWRAISIRKEHYLLHWRYRPITPQGSMLMEVDYTVEDQKTLREILRFEYAPIHGIEYQKEKGIPMEKQSRPALESRSSSAAGSRESASLRDRIGSPEPKGRLRPEPYRRAYTISSSSSSDSPNIGHTATTIANPPSVQREARSLESRLSDRVDERSPSLAARLSSPPRNSPSSSIREAAQAAVVDVYPSEGKVNVPLPFLEDQTASTGQPSRAETAREIFREKANDWYRVFIGIGGSWRVPEELDWNNDVLRYGILYIQDDDNAARLKLHTATSGQSATLSVALTWAIETGIPFRIGYPETELDVFAPFRPTEAEHALGTLYQIPVQNFTLKWEKGSLGGLSAYKALATSVLIQAHARAVVFYGGILHWIARKFRGNELIAEAMQGPSIRVSLHRQGWLDTRHPDFPRCDTLTVEERNAIYGLFPGEGAESDRTIWPTEECLLQGMDGYNGCWTRECDIIFNTIWKNIENETHSPLTKNGWAQWLRKDRRFRNRPGAPPPVPSPTTDSWTTVCSTLDLRYPRKWHRVPLRSINVPEEFQL</sequence>
<dbReference type="InterPro" id="IPR050951">
    <property type="entry name" value="Retrovirus_Pol_polyprotein"/>
</dbReference>
<dbReference type="InterPro" id="IPR036397">
    <property type="entry name" value="RNaseH_sf"/>
</dbReference>
<dbReference type="SUPFAM" id="SSF56672">
    <property type="entry name" value="DNA/RNA polymerases"/>
    <property type="match status" value="1"/>
</dbReference>
<evidence type="ECO:0000256" key="4">
    <source>
        <dbReference type="ARBA" id="ARBA00022722"/>
    </source>
</evidence>
<organism evidence="14 15">
    <name type="scientific">Hypsizygus marmoreus</name>
    <name type="common">White beech mushroom</name>
    <name type="synonym">Agaricus marmoreus</name>
    <dbReference type="NCBI Taxonomy" id="39966"/>
    <lineage>
        <taxon>Eukaryota</taxon>
        <taxon>Fungi</taxon>
        <taxon>Dikarya</taxon>
        <taxon>Basidiomycota</taxon>
        <taxon>Agaricomycotina</taxon>
        <taxon>Agaricomycetes</taxon>
        <taxon>Agaricomycetidae</taxon>
        <taxon>Agaricales</taxon>
        <taxon>Tricholomatineae</taxon>
        <taxon>Lyophyllaceae</taxon>
        <taxon>Hypsizygus</taxon>
    </lineage>
</organism>
<evidence type="ECO:0000256" key="6">
    <source>
        <dbReference type="ARBA" id="ARBA00022801"/>
    </source>
</evidence>
<protein>
    <recommendedName>
        <fullName evidence="16">Reverse transcriptase domain-containing protein</fullName>
    </recommendedName>
</protein>
<evidence type="ECO:0000313" key="15">
    <source>
        <dbReference type="Proteomes" id="UP000076154"/>
    </source>
</evidence>
<dbReference type="InterPro" id="IPR041577">
    <property type="entry name" value="RT_RNaseH_2"/>
</dbReference>
<dbReference type="Proteomes" id="UP000076154">
    <property type="component" value="Unassembled WGS sequence"/>
</dbReference>
<feature type="compositionally biased region" description="Basic and acidic residues" evidence="10">
    <location>
        <begin position="3187"/>
        <end position="3208"/>
    </location>
</feature>
<dbReference type="InParanoid" id="A0A369JJM7"/>
<keyword evidence="11" id="KW-0812">Transmembrane</keyword>
<dbReference type="FunFam" id="3.30.70.270:FF:000020">
    <property type="entry name" value="Transposon Tf2-6 polyprotein-like Protein"/>
    <property type="match status" value="1"/>
</dbReference>
<dbReference type="Pfam" id="PF00078">
    <property type="entry name" value="RVT_1"/>
    <property type="match status" value="1"/>
</dbReference>
<dbReference type="GO" id="GO:0015074">
    <property type="term" value="P:DNA integration"/>
    <property type="evidence" value="ECO:0007669"/>
    <property type="project" value="InterPro"/>
</dbReference>
<feature type="compositionally biased region" description="Low complexity" evidence="10">
    <location>
        <begin position="721"/>
        <end position="731"/>
    </location>
</feature>
<evidence type="ECO:0000256" key="2">
    <source>
        <dbReference type="ARBA" id="ARBA00022679"/>
    </source>
</evidence>
<evidence type="ECO:0000256" key="1">
    <source>
        <dbReference type="ARBA" id="ARBA00022670"/>
    </source>
</evidence>
<feature type="compositionally biased region" description="Polar residues" evidence="10">
    <location>
        <begin position="9"/>
        <end position="26"/>
    </location>
</feature>
<evidence type="ECO:0000259" key="12">
    <source>
        <dbReference type="PROSITE" id="PS50878"/>
    </source>
</evidence>
<dbReference type="Pfam" id="PF17917">
    <property type="entry name" value="RT_RNaseH"/>
    <property type="match status" value="1"/>
</dbReference>
<dbReference type="PANTHER" id="PTHR37984:SF5">
    <property type="entry name" value="PROTEIN NYNRIN-LIKE"/>
    <property type="match status" value="1"/>
</dbReference>
<feature type="transmembrane region" description="Helical" evidence="11">
    <location>
        <begin position="1968"/>
        <end position="1985"/>
    </location>
</feature>
<dbReference type="OrthoDB" id="3271192at2759"/>
<feature type="compositionally biased region" description="Acidic residues" evidence="10">
    <location>
        <begin position="1272"/>
        <end position="1282"/>
    </location>
</feature>
<reference evidence="14" key="1">
    <citation type="submission" date="2018-04" db="EMBL/GenBank/DDBJ databases">
        <title>Whole genome sequencing of Hypsizygus marmoreus.</title>
        <authorList>
            <person name="Choi I.-G."/>
            <person name="Min B."/>
            <person name="Kim J.-G."/>
            <person name="Kim S."/>
            <person name="Oh Y.-L."/>
            <person name="Kong W.-S."/>
            <person name="Park H."/>
            <person name="Jeong J."/>
            <person name="Song E.-S."/>
        </authorList>
    </citation>
    <scope>NUCLEOTIDE SEQUENCE [LARGE SCALE GENOMIC DNA]</scope>
    <source>
        <strain evidence="14">51987-8</strain>
    </source>
</reference>
<dbReference type="Gene3D" id="3.30.420.10">
    <property type="entry name" value="Ribonuclease H-like superfamily/Ribonuclease H"/>
    <property type="match status" value="1"/>
</dbReference>
<keyword evidence="3" id="KW-0548">Nucleotidyltransferase</keyword>
<dbReference type="InterPro" id="IPR043128">
    <property type="entry name" value="Rev_trsase/Diguanyl_cyclase"/>
</dbReference>
<evidence type="ECO:0000313" key="14">
    <source>
        <dbReference type="EMBL" id="RDB19604.1"/>
    </source>
</evidence>
<dbReference type="Pfam" id="PF17919">
    <property type="entry name" value="RT_RNaseH_2"/>
    <property type="match status" value="1"/>
</dbReference>
<dbReference type="InterPro" id="IPR000477">
    <property type="entry name" value="RT_dom"/>
</dbReference>
<feature type="compositionally biased region" description="Polar residues" evidence="10">
    <location>
        <begin position="186"/>
        <end position="198"/>
    </location>
</feature>
<keyword evidence="2" id="KW-0808">Transferase</keyword>
<evidence type="ECO:0000259" key="13">
    <source>
        <dbReference type="PROSITE" id="PS50994"/>
    </source>
</evidence>
<evidence type="ECO:0008006" key="16">
    <source>
        <dbReference type="Google" id="ProtNLM"/>
    </source>
</evidence>
<dbReference type="GO" id="GO:0003964">
    <property type="term" value="F:RNA-directed DNA polymerase activity"/>
    <property type="evidence" value="ECO:0007669"/>
    <property type="project" value="UniProtKB-KW"/>
</dbReference>
<feature type="compositionally biased region" description="Gly residues" evidence="10">
    <location>
        <begin position="737"/>
        <end position="747"/>
    </location>
</feature>
<dbReference type="Gene3D" id="3.30.70.270">
    <property type="match status" value="2"/>
</dbReference>
<feature type="compositionally biased region" description="Polar residues" evidence="10">
    <location>
        <begin position="136"/>
        <end position="155"/>
    </location>
</feature>
<comment type="caution">
    <text evidence="14">The sequence shown here is derived from an EMBL/GenBank/DDBJ whole genome shotgun (WGS) entry which is preliminary data.</text>
</comment>
<dbReference type="FunFam" id="3.10.10.10:FF:000007">
    <property type="entry name" value="Retrovirus-related Pol polyprotein from transposon 17.6-like Protein"/>
    <property type="match status" value="1"/>
</dbReference>
<evidence type="ECO:0000256" key="10">
    <source>
        <dbReference type="SAM" id="MobiDB-lite"/>
    </source>
</evidence>
<feature type="region of interest" description="Disordered" evidence="10">
    <location>
        <begin position="3160"/>
        <end position="3276"/>
    </location>
</feature>
<feature type="region of interest" description="Disordered" evidence="10">
    <location>
        <begin position="223"/>
        <end position="263"/>
    </location>
</feature>
<feature type="compositionally biased region" description="Low complexity" evidence="10">
    <location>
        <begin position="3172"/>
        <end position="3186"/>
    </location>
</feature>
<dbReference type="STRING" id="39966.A0A369JJM7"/>
<keyword evidence="6" id="KW-0378">Hydrolase</keyword>